<dbReference type="InterPro" id="IPR058923">
    <property type="entry name" value="RCC1-like_dom"/>
</dbReference>
<feature type="repeat" description="RCC1" evidence="3">
    <location>
        <begin position="239"/>
        <end position="296"/>
    </location>
</feature>
<feature type="compositionally biased region" description="Acidic residues" evidence="4">
    <location>
        <begin position="130"/>
        <end position="144"/>
    </location>
</feature>
<evidence type="ECO:0000256" key="2">
    <source>
        <dbReference type="ARBA" id="ARBA00022737"/>
    </source>
</evidence>
<feature type="repeat" description="RCC1" evidence="3">
    <location>
        <begin position="179"/>
        <end position="238"/>
    </location>
</feature>
<accession>A0A1E5RQT6</accession>
<dbReference type="PROSITE" id="PS00625">
    <property type="entry name" value="RCC1_1"/>
    <property type="match status" value="1"/>
</dbReference>
<dbReference type="Gene3D" id="2.130.10.30">
    <property type="entry name" value="Regulator of chromosome condensation 1/beta-lactamase-inhibitor protein II"/>
    <property type="match status" value="1"/>
</dbReference>
<dbReference type="STRING" id="29833.A0A1E5RQT6"/>
<feature type="domain" description="RCC1-like" evidence="5">
    <location>
        <begin position="46"/>
        <end position="473"/>
    </location>
</feature>
<feature type="repeat" description="RCC1" evidence="3">
    <location>
        <begin position="357"/>
        <end position="422"/>
    </location>
</feature>
<dbReference type="GO" id="GO:0005085">
    <property type="term" value="F:guanyl-nucleotide exchange factor activity"/>
    <property type="evidence" value="ECO:0007669"/>
    <property type="project" value="TreeGrafter"/>
</dbReference>
<dbReference type="SUPFAM" id="SSF50985">
    <property type="entry name" value="RCC1/BLIP-II"/>
    <property type="match status" value="1"/>
</dbReference>
<evidence type="ECO:0000313" key="6">
    <source>
        <dbReference type="EMBL" id="OEJ89246.1"/>
    </source>
</evidence>
<organism evidence="6 7">
    <name type="scientific">Hanseniaspora uvarum</name>
    <name type="common">Yeast</name>
    <name type="synonym">Kloeckera apiculata</name>
    <dbReference type="NCBI Taxonomy" id="29833"/>
    <lineage>
        <taxon>Eukaryota</taxon>
        <taxon>Fungi</taxon>
        <taxon>Dikarya</taxon>
        <taxon>Ascomycota</taxon>
        <taxon>Saccharomycotina</taxon>
        <taxon>Saccharomycetes</taxon>
        <taxon>Saccharomycodales</taxon>
        <taxon>Saccharomycodaceae</taxon>
        <taxon>Hanseniaspora</taxon>
    </lineage>
</organism>
<name>A0A1E5RQT6_HANUV</name>
<proteinExistence type="predicted"/>
<gene>
    <name evidence="6" type="ORF">AWRI3580_g2096</name>
</gene>
<feature type="repeat" description="RCC1" evidence="3">
    <location>
        <begin position="45"/>
        <end position="99"/>
    </location>
</feature>
<protein>
    <submittedName>
        <fullName evidence="6">Guanine nucleotide exchange factor SRM1</fullName>
    </submittedName>
</protein>
<dbReference type="Pfam" id="PF25390">
    <property type="entry name" value="WD40_RLD"/>
    <property type="match status" value="1"/>
</dbReference>
<dbReference type="InterPro" id="IPR051553">
    <property type="entry name" value="Ran_GTPase-activating"/>
</dbReference>
<reference evidence="7" key="1">
    <citation type="journal article" date="2016" name="Genome Announc.">
        <title>Genome sequences of three species of Hanseniaspora isolated from spontaneous wine fermentations.</title>
        <authorList>
            <person name="Sternes P.R."/>
            <person name="Lee D."/>
            <person name="Kutyna D.R."/>
            <person name="Borneman A.R."/>
        </authorList>
    </citation>
    <scope>NUCLEOTIDE SEQUENCE [LARGE SCALE GENOMIC DNA]</scope>
    <source>
        <strain evidence="7">AWRI3580</strain>
    </source>
</reference>
<feature type="repeat" description="RCC1" evidence="3">
    <location>
        <begin position="100"/>
        <end position="178"/>
    </location>
</feature>
<dbReference type="PRINTS" id="PR00633">
    <property type="entry name" value="RCCNDNSATION"/>
</dbReference>
<dbReference type="PROSITE" id="PS50012">
    <property type="entry name" value="RCC1_3"/>
    <property type="match status" value="7"/>
</dbReference>
<keyword evidence="7" id="KW-1185">Reference proteome</keyword>
<dbReference type="PANTHER" id="PTHR45982">
    <property type="entry name" value="REGULATOR OF CHROMOSOME CONDENSATION"/>
    <property type="match status" value="1"/>
</dbReference>
<evidence type="ECO:0000256" key="3">
    <source>
        <dbReference type="PROSITE-ProRule" id="PRU00235"/>
    </source>
</evidence>
<evidence type="ECO:0000256" key="4">
    <source>
        <dbReference type="SAM" id="MobiDB-lite"/>
    </source>
</evidence>
<dbReference type="InterPro" id="IPR000408">
    <property type="entry name" value="Reg_chr_condens"/>
</dbReference>
<dbReference type="OrthoDB" id="61110at2759"/>
<dbReference type="PROSITE" id="PS00626">
    <property type="entry name" value="RCC1_2"/>
    <property type="match status" value="1"/>
</dbReference>
<evidence type="ECO:0000313" key="7">
    <source>
        <dbReference type="Proteomes" id="UP000095358"/>
    </source>
</evidence>
<keyword evidence="1" id="KW-0344">Guanine-nucleotide releasing factor</keyword>
<sequence length="491" mass="53969">MVGTKRTITEATASDVKRIKTIALPINNDSIPYYRQLNLSLETPLKVYTFGTGSMCELGYGPLAKNKEIKRPRLNMFLQDIKISSIVAGGMHSLALTYDNEIYSWGTNDMGVLGRDTVTNAKVSLKEADAQAESDDDDDGDLNDLESTPAKVENLPKDNGNIVQIGATDNLSIVLYENGDVYAWGTFRNNEGILGFYKKEIKIQNTPFKIPLNFLKNKKAKIVQIATGKDHVLLLDSFGIVYAWGTYQQGQLARKIMDQHALANLFPQAVVFKSRSKELIKSIFSGENHSFAISHSGTLYSWGLNQFGQCGTDKQLQDGGLIYAPKKVLLPADVKDASEIKLVAAGEHHSLVLLNSGKLLAFGRRDMFEVGLTPEQIPEENAYLDPNSKKIRSVPVPTYIPSEKKFNNVAAGSHHSLATTDNGLLYSWGFGETYALGLGPAGEDVEIPTKVMNTAVKEMKMTFVSAGGQFSLAAGVDLTEEEIEKREDEEE</sequence>
<evidence type="ECO:0000259" key="5">
    <source>
        <dbReference type="Pfam" id="PF25390"/>
    </source>
</evidence>
<dbReference type="Proteomes" id="UP000095358">
    <property type="component" value="Unassembled WGS sequence"/>
</dbReference>
<comment type="caution">
    <text evidence="6">The sequence shown here is derived from an EMBL/GenBank/DDBJ whole genome shotgun (WGS) entry which is preliminary data.</text>
</comment>
<dbReference type="AlphaFoldDB" id="A0A1E5RQT6"/>
<dbReference type="VEuPathDB" id="FungiDB:AWRI3580_g2096"/>
<feature type="repeat" description="RCC1" evidence="3">
    <location>
        <begin position="423"/>
        <end position="477"/>
    </location>
</feature>
<feature type="region of interest" description="Disordered" evidence="4">
    <location>
        <begin position="128"/>
        <end position="151"/>
    </location>
</feature>
<keyword evidence="2" id="KW-0677">Repeat</keyword>
<dbReference type="EMBL" id="LPNN01000004">
    <property type="protein sequence ID" value="OEJ89246.1"/>
    <property type="molecule type" value="Genomic_DNA"/>
</dbReference>
<evidence type="ECO:0000256" key="1">
    <source>
        <dbReference type="ARBA" id="ARBA00022658"/>
    </source>
</evidence>
<dbReference type="PANTHER" id="PTHR45982:SF1">
    <property type="entry name" value="REGULATOR OF CHROMOSOME CONDENSATION"/>
    <property type="match status" value="1"/>
</dbReference>
<dbReference type="InterPro" id="IPR009091">
    <property type="entry name" value="RCC1/BLIP-II"/>
</dbReference>
<feature type="repeat" description="RCC1" evidence="3">
    <location>
        <begin position="297"/>
        <end position="356"/>
    </location>
</feature>
<dbReference type="GO" id="GO:0005737">
    <property type="term" value="C:cytoplasm"/>
    <property type="evidence" value="ECO:0007669"/>
    <property type="project" value="TreeGrafter"/>
</dbReference>